<dbReference type="OrthoDB" id="9787486at2"/>
<dbReference type="Proteomes" id="UP000035651">
    <property type="component" value="Chromosome"/>
</dbReference>
<dbReference type="InterPro" id="IPR036291">
    <property type="entry name" value="NAD(P)-bd_dom_sf"/>
</dbReference>
<comment type="similarity">
    <text evidence="1">Belongs to the short-chain dehydrogenases/reductases (SDR) family.</text>
</comment>
<name>A0A0H3WZC3_9BURK</name>
<reference evidence="3" key="1">
    <citation type="submission" date="2016-06" db="EMBL/GenBank/DDBJ databases">
        <title>Complete Genome Sequence of Pandoraea faecigallinarum DSM-23572.</title>
        <authorList>
            <person name="Yong D."/>
            <person name="Ee R."/>
            <person name="Lim Y.-L."/>
            <person name="Yin W.-F."/>
            <person name="Chan K.-G."/>
        </authorList>
    </citation>
    <scope>NUCLEOTIDE SEQUENCE</scope>
    <source>
        <strain evidence="3">DSM 23572</strain>
    </source>
</reference>
<dbReference type="KEGG" id="pfg:AB870_20935"/>
<gene>
    <name evidence="3" type="ORF">AB870_20935</name>
</gene>
<keyword evidence="4" id="KW-1185">Reference proteome</keyword>
<dbReference type="EMBL" id="CP011807">
    <property type="protein sequence ID" value="AKM32043.1"/>
    <property type="molecule type" value="Genomic_DNA"/>
</dbReference>
<dbReference type="InterPro" id="IPR002347">
    <property type="entry name" value="SDR_fam"/>
</dbReference>
<sequence length="219" mass="23815">MSLGIKNRQDQKRVIVIGAKGHIGQAAMTDLGEHEVIMASRRGGGGDARHLRVDITDVDSVSTLFQDVIEHHGPFDAVISAVGHCEYADFESMTNDQWATTIASKLVGQMNVVREGLKYIREGGSFTLISGILNVKPMPKGIADATTSGAIDTFVKCVAHELPRGIRINAVNPTVIESAWEDYRDMMPGYQPVADKLVGKAFRRCVDSFITGQVIFVDA</sequence>
<dbReference type="Pfam" id="PF13561">
    <property type="entry name" value="adh_short_C2"/>
    <property type="match status" value="1"/>
</dbReference>
<proteinExistence type="inferred from homology"/>
<dbReference type="NCBIfam" id="NF005754">
    <property type="entry name" value="PRK07578.1"/>
    <property type="match status" value="1"/>
</dbReference>
<dbReference type="PANTHER" id="PTHR43477:SF1">
    <property type="entry name" value="DIHYDROANTICAPSIN 7-DEHYDROGENASE"/>
    <property type="match status" value="1"/>
</dbReference>
<evidence type="ECO:0000256" key="2">
    <source>
        <dbReference type="ARBA" id="ARBA00023002"/>
    </source>
</evidence>
<dbReference type="InterPro" id="IPR051122">
    <property type="entry name" value="SDR_DHRS6-like"/>
</dbReference>
<evidence type="ECO:0000313" key="4">
    <source>
        <dbReference type="Proteomes" id="UP000035651"/>
    </source>
</evidence>
<dbReference type="AlphaFoldDB" id="A0A0H3WZC3"/>
<keyword evidence="2" id="KW-0560">Oxidoreductase</keyword>
<dbReference type="PRINTS" id="PR00081">
    <property type="entry name" value="GDHRDH"/>
</dbReference>
<evidence type="ECO:0000313" key="3">
    <source>
        <dbReference type="EMBL" id="AKM32043.1"/>
    </source>
</evidence>
<dbReference type="CDD" id="cd11731">
    <property type="entry name" value="Lin1944_like_SDR_c"/>
    <property type="match status" value="1"/>
</dbReference>
<dbReference type="GO" id="GO:0016491">
    <property type="term" value="F:oxidoreductase activity"/>
    <property type="evidence" value="ECO:0007669"/>
    <property type="project" value="UniProtKB-KW"/>
</dbReference>
<dbReference type="RefSeq" id="WP_047907794.1">
    <property type="nucleotide sequence ID" value="NZ_CP011807.3"/>
</dbReference>
<evidence type="ECO:0000256" key="1">
    <source>
        <dbReference type="ARBA" id="ARBA00006484"/>
    </source>
</evidence>
<dbReference type="SUPFAM" id="SSF51735">
    <property type="entry name" value="NAD(P)-binding Rossmann-fold domains"/>
    <property type="match status" value="1"/>
</dbReference>
<dbReference type="STRING" id="656179.AB870_20935"/>
<organism evidence="3 4">
    <name type="scientific">Pandoraea faecigallinarum</name>
    <dbReference type="NCBI Taxonomy" id="656179"/>
    <lineage>
        <taxon>Bacteria</taxon>
        <taxon>Pseudomonadati</taxon>
        <taxon>Pseudomonadota</taxon>
        <taxon>Betaproteobacteria</taxon>
        <taxon>Burkholderiales</taxon>
        <taxon>Burkholderiaceae</taxon>
        <taxon>Pandoraea</taxon>
    </lineage>
</organism>
<dbReference type="PATRIC" id="fig|656179.3.peg.4463"/>
<dbReference type="PANTHER" id="PTHR43477">
    <property type="entry name" value="DIHYDROANTICAPSIN 7-DEHYDROGENASE"/>
    <property type="match status" value="1"/>
</dbReference>
<accession>A0A0H3WZC3</accession>
<protein>
    <submittedName>
        <fullName evidence="3">Short-chain dehydrogenase</fullName>
    </submittedName>
</protein>
<dbReference type="Gene3D" id="3.40.50.720">
    <property type="entry name" value="NAD(P)-binding Rossmann-like Domain"/>
    <property type="match status" value="1"/>
</dbReference>